<evidence type="ECO:0000256" key="6">
    <source>
        <dbReference type="ARBA" id="ARBA00023136"/>
    </source>
</evidence>
<comment type="caution">
    <text evidence="9">The sequence shown here is derived from an EMBL/GenBank/DDBJ whole genome shotgun (WGS) entry which is preliminary data.</text>
</comment>
<dbReference type="InterPro" id="IPR011701">
    <property type="entry name" value="MFS"/>
</dbReference>
<organism evidence="9 10">
    <name type="scientific">Nocardioides marmoribigeumensis</name>
    <dbReference type="NCBI Taxonomy" id="433649"/>
    <lineage>
        <taxon>Bacteria</taxon>
        <taxon>Bacillati</taxon>
        <taxon>Actinomycetota</taxon>
        <taxon>Actinomycetes</taxon>
        <taxon>Propionibacteriales</taxon>
        <taxon>Nocardioidaceae</taxon>
        <taxon>Nocardioides</taxon>
    </lineage>
</organism>
<feature type="transmembrane region" description="Helical" evidence="7">
    <location>
        <begin position="147"/>
        <end position="165"/>
    </location>
</feature>
<evidence type="ECO:0000256" key="1">
    <source>
        <dbReference type="ARBA" id="ARBA00004651"/>
    </source>
</evidence>
<reference evidence="9 10" key="1">
    <citation type="submission" date="2023-07" db="EMBL/GenBank/DDBJ databases">
        <title>Sequencing the genomes of 1000 actinobacteria strains.</title>
        <authorList>
            <person name="Klenk H.-P."/>
        </authorList>
    </citation>
    <scope>NUCLEOTIDE SEQUENCE [LARGE SCALE GENOMIC DNA]</scope>
    <source>
        <strain evidence="9 10">DSM 19426</strain>
    </source>
</reference>
<dbReference type="Proteomes" id="UP001183648">
    <property type="component" value="Unassembled WGS sequence"/>
</dbReference>
<comment type="subcellular location">
    <subcellularLocation>
        <location evidence="1">Cell membrane</location>
        <topology evidence="1">Multi-pass membrane protein</topology>
    </subcellularLocation>
</comment>
<feature type="transmembrane region" description="Helical" evidence="7">
    <location>
        <begin position="106"/>
        <end position="127"/>
    </location>
</feature>
<feature type="transmembrane region" description="Helical" evidence="7">
    <location>
        <begin position="49"/>
        <end position="70"/>
    </location>
</feature>
<dbReference type="Pfam" id="PF07690">
    <property type="entry name" value="MFS_1"/>
    <property type="match status" value="2"/>
</dbReference>
<feature type="transmembrane region" description="Helical" evidence="7">
    <location>
        <begin position="317"/>
        <end position="344"/>
    </location>
</feature>
<feature type="transmembrane region" description="Helical" evidence="7">
    <location>
        <begin position="293"/>
        <end position="311"/>
    </location>
</feature>
<feature type="transmembrane region" description="Helical" evidence="7">
    <location>
        <begin position="82"/>
        <end position="100"/>
    </location>
</feature>
<name>A0ABU2BVY3_9ACTN</name>
<evidence type="ECO:0000256" key="4">
    <source>
        <dbReference type="ARBA" id="ARBA00022692"/>
    </source>
</evidence>
<dbReference type="InterPro" id="IPR020846">
    <property type="entry name" value="MFS_dom"/>
</dbReference>
<evidence type="ECO:0000256" key="7">
    <source>
        <dbReference type="SAM" id="Phobius"/>
    </source>
</evidence>
<evidence type="ECO:0000259" key="8">
    <source>
        <dbReference type="PROSITE" id="PS50850"/>
    </source>
</evidence>
<feature type="domain" description="Major facilitator superfamily (MFS) profile" evidence="8">
    <location>
        <begin position="15"/>
        <end position="405"/>
    </location>
</feature>
<feature type="transmembrane region" description="Helical" evidence="7">
    <location>
        <begin position="356"/>
        <end position="374"/>
    </location>
</feature>
<keyword evidence="6 7" id="KW-0472">Membrane</keyword>
<feature type="transmembrane region" description="Helical" evidence="7">
    <location>
        <begin position="12"/>
        <end position="29"/>
    </location>
</feature>
<keyword evidence="2" id="KW-0813">Transport</keyword>
<evidence type="ECO:0000313" key="10">
    <source>
        <dbReference type="Proteomes" id="UP001183648"/>
    </source>
</evidence>
<sequence length="413" mass="42493">MNAPRLGLRENAAQFTLLVAVNALVGGMLGQERTVVPLLAEQTFGLTGFSAALSFIVVFGVAKAATNVVAGALADRHGRRPVLLAGWVVAVPVPLLLLLWAPSWTWVLVANALLGISQGLTWSTTVIMKIDLVGPSRRGLAMGLNEAAGYAAVAVTASLTGWLAQEHGLRPVPFLVGLAYAALGLGASALLVRETRGHARAEQAAAPPTAHLDGREVLLRTTLRDPALSSASQAGLVNNLNDGLAWGLFPVLFTSAGLSLGRTGLLVAAYPAVWGLGQLVTGALSDRRGRRPFVVGGMLLQAVALAGIAMGDGFVAWLLASLLLGAGTAMVYPTLLAVVGDVAAPSWRARAVGVYRLWRDLGFALGALLGGLLADLAGVPVAIGVVGALTALSGLLAAVRLPETRPTLPLIRC</sequence>
<evidence type="ECO:0000313" key="9">
    <source>
        <dbReference type="EMBL" id="MDR7361888.1"/>
    </source>
</evidence>
<dbReference type="InterPro" id="IPR036259">
    <property type="entry name" value="MFS_trans_sf"/>
</dbReference>
<dbReference type="PROSITE" id="PS50850">
    <property type="entry name" value="MFS"/>
    <property type="match status" value="1"/>
</dbReference>
<keyword evidence="4 7" id="KW-0812">Transmembrane</keyword>
<keyword evidence="3" id="KW-1003">Cell membrane</keyword>
<proteinExistence type="predicted"/>
<gene>
    <name evidence="9" type="ORF">J2S63_001441</name>
</gene>
<keyword evidence="5 7" id="KW-1133">Transmembrane helix</keyword>
<protein>
    <submittedName>
        <fullName evidence="9">MFS family permease</fullName>
    </submittedName>
</protein>
<dbReference type="PANTHER" id="PTHR23517:SF3">
    <property type="entry name" value="INTEGRAL MEMBRANE TRANSPORT PROTEIN"/>
    <property type="match status" value="1"/>
</dbReference>
<keyword evidence="10" id="KW-1185">Reference proteome</keyword>
<dbReference type="RefSeq" id="WP_310300548.1">
    <property type="nucleotide sequence ID" value="NZ_BAAAPS010000008.1"/>
</dbReference>
<feature type="transmembrane region" description="Helical" evidence="7">
    <location>
        <begin position="171"/>
        <end position="192"/>
    </location>
</feature>
<dbReference type="SUPFAM" id="SSF103473">
    <property type="entry name" value="MFS general substrate transporter"/>
    <property type="match status" value="2"/>
</dbReference>
<dbReference type="Gene3D" id="1.20.1250.20">
    <property type="entry name" value="MFS general substrate transporter like domains"/>
    <property type="match status" value="2"/>
</dbReference>
<evidence type="ECO:0000256" key="5">
    <source>
        <dbReference type="ARBA" id="ARBA00022989"/>
    </source>
</evidence>
<dbReference type="PANTHER" id="PTHR23517">
    <property type="entry name" value="RESISTANCE PROTEIN MDTM, PUTATIVE-RELATED-RELATED"/>
    <property type="match status" value="1"/>
</dbReference>
<dbReference type="InterPro" id="IPR050171">
    <property type="entry name" value="MFS_Transporters"/>
</dbReference>
<evidence type="ECO:0000256" key="2">
    <source>
        <dbReference type="ARBA" id="ARBA00022448"/>
    </source>
</evidence>
<accession>A0ABU2BVY3</accession>
<evidence type="ECO:0000256" key="3">
    <source>
        <dbReference type="ARBA" id="ARBA00022475"/>
    </source>
</evidence>
<dbReference type="EMBL" id="JAVDYG010000001">
    <property type="protein sequence ID" value="MDR7361888.1"/>
    <property type="molecule type" value="Genomic_DNA"/>
</dbReference>